<evidence type="ECO:0000256" key="1">
    <source>
        <dbReference type="ARBA" id="ARBA00004377"/>
    </source>
</evidence>
<organism evidence="10">
    <name type="scientific">Knufia peltigerae</name>
    <dbReference type="NCBI Taxonomy" id="1002370"/>
    <lineage>
        <taxon>Eukaryota</taxon>
        <taxon>Fungi</taxon>
        <taxon>Dikarya</taxon>
        <taxon>Ascomycota</taxon>
        <taxon>Pezizomycotina</taxon>
        <taxon>Eurotiomycetes</taxon>
        <taxon>Chaetothyriomycetidae</taxon>
        <taxon>Chaetothyriales</taxon>
        <taxon>Trichomeriaceae</taxon>
        <taxon>Knufia</taxon>
    </lineage>
</organism>
<keyword evidence="5 8" id="KW-0812">Transmembrane</keyword>
<keyword evidence="3" id="KW-0488">Methylation</keyword>
<dbReference type="Gene3D" id="3.55.40.10">
    <property type="entry name" value="minor pseudopilin epsh domain"/>
    <property type="match status" value="1"/>
</dbReference>
<dbReference type="Pfam" id="PF12019">
    <property type="entry name" value="GspH"/>
    <property type="match status" value="1"/>
</dbReference>
<sequence length="181" mass="19746">MSTPSWKHPPARPPAQGMQLVELMMVVAVLSVMLAAGWPAMQSLLLRQRADALQLTLHASLSSARSQALIRRELIGVCASEDGHQCTDDWSAGWIIYRSGLRRGPPATPEAILAHHRGRDDVSILAHASSGRPLLFFQADGRSPGANLTLRICAGRHLHGKLVVNNGGRTRRERSNRDLPC</sequence>
<evidence type="ECO:0000256" key="3">
    <source>
        <dbReference type="ARBA" id="ARBA00022481"/>
    </source>
</evidence>
<evidence type="ECO:0000256" key="7">
    <source>
        <dbReference type="ARBA" id="ARBA00023136"/>
    </source>
</evidence>
<accession>A0AA39CRM2</accession>
<keyword evidence="4" id="KW-0997">Cell inner membrane</keyword>
<evidence type="ECO:0000259" key="9">
    <source>
        <dbReference type="Pfam" id="PF12019"/>
    </source>
</evidence>
<evidence type="ECO:0000313" key="10">
    <source>
        <dbReference type="EMBL" id="KAJ9617351.1"/>
    </source>
</evidence>
<proteinExistence type="predicted"/>
<reference evidence="10" key="1">
    <citation type="submission" date="2022-10" db="EMBL/GenBank/DDBJ databases">
        <title>Culturing micro-colonial fungi from biological soil crusts in the Mojave desert and describing Neophaeococcomyces mojavensis, and introducing the new genera and species Taxawa tesnikishii.</title>
        <authorList>
            <person name="Kurbessoian T."/>
            <person name="Stajich J.E."/>
        </authorList>
    </citation>
    <scope>NUCLEOTIDE SEQUENCE</scope>
    <source>
        <strain evidence="10">TK_35</strain>
    </source>
</reference>
<dbReference type="SUPFAM" id="SSF54523">
    <property type="entry name" value="Pili subunits"/>
    <property type="match status" value="1"/>
</dbReference>
<evidence type="ECO:0000256" key="6">
    <source>
        <dbReference type="ARBA" id="ARBA00022989"/>
    </source>
</evidence>
<dbReference type="EMBL" id="JAPDRN010000165">
    <property type="protein sequence ID" value="KAJ9617351.1"/>
    <property type="molecule type" value="Genomic_DNA"/>
</dbReference>
<keyword evidence="7 8" id="KW-0472">Membrane</keyword>
<feature type="transmembrane region" description="Helical" evidence="8">
    <location>
        <begin position="20"/>
        <end position="40"/>
    </location>
</feature>
<evidence type="ECO:0000256" key="4">
    <source>
        <dbReference type="ARBA" id="ARBA00022519"/>
    </source>
</evidence>
<evidence type="ECO:0000256" key="8">
    <source>
        <dbReference type="SAM" id="Phobius"/>
    </source>
</evidence>
<evidence type="ECO:0000256" key="2">
    <source>
        <dbReference type="ARBA" id="ARBA00022475"/>
    </source>
</evidence>
<keyword evidence="2" id="KW-1003">Cell membrane</keyword>
<dbReference type="AlphaFoldDB" id="A0AA39CRM2"/>
<dbReference type="InterPro" id="IPR045584">
    <property type="entry name" value="Pilin-like"/>
</dbReference>
<dbReference type="GO" id="GO:0005886">
    <property type="term" value="C:plasma membrane"/>
    <property type="evidence" value="ECO:0007669"/>
    <property type="project" value="UniProtKB-SubCell"/>
</dbReference>
<evidence type="ECO:0000256" key="5">
    <source>
        <dbReference type="ARBA" id="ARBA00022692"/>
    </source>
</evidence>
<feature type="domain" description="General secretion pathway GspH" evidence="9">
    <location>
        <begin position="57"/>
        <end position="168"/>
    </location>
</feature>
<keyword evidence="6 8" id="KW-1133">Transmembrane helix</keyword>
<protein>
    <recommendedName>
        <fullName evidence="9">General secretion pathway GspH domain-containing protein</fullName>
    </recommendedName>
</protein>
<name>A0AA39CRM2_9EURO</name>
<gene>
    <name evidence="10" type="ORF">H2204_013891</name>
</gene>
<dbReference type="InterPro" id="IPR022346">
    <property type="entry name" value="T2SS_GspH"/>
</dbReference>
<comment type="caution">
    <text evidence="10">The sequence shown here is derived from an EMBL/GenBank/DDBJ whole genome shotgun (WGS) entry which is preliminary data.</text>
</comment>
<comment type="subcellular location">
    <subcellularLocation>
        <location evidence="1">Cell inner membrane</location>
        <topology evidence="1">Single-pass membrane protein</topology>
    </subcellularLocation>
</comment>